<dbReference type="AlphaFoldDB" id="A0AAN4ZDA7"/>
<reference evidence="2" key="1">
    <citation type="submission" date="2022-10" db="EMBL/GenBank/DDBJ databases">
        <title>Genome assembly of Pristionchus species.</title>
        <authorList>
            <person name="Yoshida K."/>
            <person name="Sommer R.J."/>
        </authorList>
    </citation>
    <scope>NUCLEOTIDE SEQUENCE [LARGE SCALE GENOMIC DNA]</scope>
    <source>
        <strain evidence="2">RS5460</strain>
    </source>
</reference>
<comment type="caution">
    <text evidence="1">The sequence shown here is derived from an EMBL/GenBank/DDBJ whole genome shotgun (WGS) entry which is preliminary data.</text>
</comment>
<gene>
    <name evidence="1" type="ORF">PMAYCL1PPCAC_05085</name>
</gene>
<feature type="non-terminal residue" evidence="1">
    <location>
        <position position="1"/>
    </location>
</feature>
<name>A0AAN4ZDA7_9BILA</name>
<keyword evidence="2" id="KW-1185">Reference proteome</keyword>
<dbReference type="Proteomes" id="UP001328107">
    <property type="component" value="Unassembled WGS sequence"/>
</dbReference>
<sequence>AMRVVRRLRNALSRRFLTRIPNMNHFIFNIDGNSHRFMVSSTCEEMLTEGKKRIRNYIVCYGDPDLVWNDGISRNCLRTEDDIATAIDFAKEEAKM</sequence>
<accession>A0AAN4ZDA7</accession>
<evidence type="ECO:0000313" key="1">
    <source>
        <dbReference type="EMBL" id="GMR34890.1"/>
    </source>
</evidence>
<evidence type="ECO:0000313" key="2">
    <source>
        <dbReference type="Proteomes" id="UP001328107"/>
    </source>
</evidence>
<organism evidence="1 2">
    <name type="scientific">Pristionchus mayeri</name>
    <dbReference type="NCBI Taxonomy" id="1317129"/>
    <lineage>
        <taxon>Eukaryota</taxon>
        <taxon>Metazoa</taxon>
        <taxon>Ecdysozoa</taxon>
        <taxon>Nematoda</taxon>
        <taxon>Chromadorea</taxon>
        <taxon>Rhabditida</taxon>
        <taxon>Rhabditina</taxon>
        <taxon>Diplogasteromorpha</taxon>
        <taxon>Diplogasteroidea</taxon>
        <taxon>Neodiplogasteridae</taxon>
        <taxon>Pristionchus</taxon>
    </lineage>
</organism>
<proteinExistence type="predicted"/>
<protein>
    <submittedName>
        <fullName evidence="1">Uncharacterized protein</fullName>
    </submittedName>
</protein>
<dbReference type="EMBL" id="BTRK01000002">
    <property type="protein sequence ID" value="GMR34890.1"/>
    <property type="molecule type" value="Genomic_DNA"/>
</dbReference>